<evidence type="ECO:0000313" key="3">
    <source>
        <dbReference type="Proteomes" id="UP000187209"/>
    </source>
</evidence>
<evidence type="ECO:0000313" key="2">
    <source>
        <dbReference type="EMBL" id="OMJ69526.1"/>
    </source>
</evidence>
<protein>
    <submittedName>
        <fullName evidence="2">Uncharacterized protein</fullName>
    </submittedName>
</protein>
<dbReference type="EMBL" id="MPUH01001187">
    <property type="protein sequence ID" value="OMJ69526.1"/>
    <property type="molecule type" value="Genomic_DNA"/>
</dbReference>
<reference evidence="2 3" key="1">
    <citation type="submission" date="2016-11" db="EMBL/GenBank/DDBJ databases">
        <title>The macronuclear genome of Stentor coeruleus: a giant cell with tiny introns.</title>
        <authorList>
            <person name="Slabodnick M."/>
            <person name="Ruby J.G."/>
            <person name="Reiff S.B."/>
            <person name="Swart E.C."/>
            <person name="Gosai S."/>
            <person name="Prabakaran S."/>
            <person name="Witkowska E."/>
            <person name="Larue G.E."/>
            <person name="Fisher S."/>
            <person name="Freeman R.M."/>
            <person name="Gunawardena J."/>
            <person name="Chu W."/>
            <person name="Stover N.A."/>
            <person name="Gregory B.D."/>
            <person name="Nowacki M."/>
            <person name="Derisi J."/>
            <person name="Roy S.W."/>
            <person name="Marshall W.F."/>
            <person name="Sood P."/>
        </authorList>
    </citation>
    <scope>NUCLEOTIDE SEQUENCE [LARGE SCALE GENOMIC DNA]</scope>
    <source>
        <strain evidence="2">WM001</strain>
    </source>
</reference>
<sequence>MKIVSSSDLQKFTPIKQSNILTTSAKNKESTPTKQFSPILNSKRDSTYNSSQKNPHRKTRSCQATSTNFKNTPSKSRFDLDAIPSLKIDITACKNEIILYNAMRQKRISEDKRNLNKEWSSAKKLVKQNKIKEAYDHELYLTSQRLEFNKMLRDKTKEIKSKEVMEKIAQNKEFFEAKKKLLEDSPAIIQDFLSRKHSKSIQKHQQLASFQIQEKLQKEEQRQNFLENFQVKKAADKYEESRLKKEREFEYISELAGRRNISFFNYEVSK</sequence>
<feature type="compositionally biased region" description="Polar residues" evidence="1">
    <location>
        <begin position="61"/>
        <end position="74"/>
    </location>
</feature>
<accession>A0A1R2AYE3</accession>
<gene>
    <name evidence="2" type="ORF">SteCoe_32719</name>
</gene>
<feature type="region of interest" description="Disordered" evidence="1">
    <location>
        <begin position="16"/>
        <end position="74"/>
    </location>
</feature>
<evidence type="ECO:0000256" key="1">
    <source>
        <dbReference type="SAM" id="MobiDB-lite"/>
    </source>
</evidence>
<name>A0A1R2AYE3_9CILI</name>
<dbReference type="AlphaFoldDB" id="A0A1R2AYE3"/>
<feature type="compositionally biased region" description="Polar residues" evidence="1">
    <location>
        <begin position="16"/>
        <end position="25"/>
    </location>
</feature>
<proteinExistence type="predicted"/>
<organism evidence="2 3">
    <name type="scientific">Stentor coeruleus</name>
    <dbReference type="NCBI Taxonomy" id="5963"/>
    <lineage>
        <taxon>Eukaryota</taxon>
        <taxon>Sar</taxon>
        <taxon>Alveolata</taxon>
        <taxon>Ciliophora</taxon>
        <taxon>Postciliodesmatophora</taxon>
        <taxon>Heterotrichea</taxon>
        <taxon>Heterotrichida</taxon>
        <taxon>Stentoridae</taxon>
        <taxon>Stentor</taxon>
    </lineage>
</organism>
<comment type="caution">
    <text evidence="2">The sequence shown here is derived from an EMBL/GenBank/DDBJ whole genome shotgun (WGS) entry which is preliminary data.</text>
</comment>
<dbReference type="Proteomes" id="UP000187209">
    <property type="component" value="Unassembled WGS sequence"/>
</dbReference>
<keyword evidence="3" id="KW-1185">Reference proteome</keyword>